<comment type="caution">
    <text evidence="2">The sequence shown here is derived from an EMBL/GenBank/DDBJ whole genome shotgun (WGS) entry which is preliminary data.</text>
</comment>
<dbReference type="Gramene" id="OIT07960">
    <property type="protein sequence ID" value="OIT07960"/>
    <property type="gene ID" value="A4A49_09674"/>
</dbReference>
<dbReference type="PANTHER" id="PTHR36619">
    <property type="entry name" value="OS04G0208900 PROTEIN"/>
    <property type="match status" value="1"/>
</dbReference>
<gene>
    <name evidence="2" type="ORF">A4A49_09674</name>
</gene>
<dbReference type="AlphaFoldDB" id="A0A1J6J5L7"/>
<evidence type="ECO:0000256" key="1">
    <source>
        <dbReference type="SAM" id="SignalP"/>
    </source>
</evidence>
<dbReference type="Proteomes" id="UP000187609">
    <property type="component" value="Unassembled WGS sequence"/>
</dbReference>
<accession>A0A1J6J5L7</accession>
<evidence type="ECO:0000313" key="3">
    <source>
        <dbReference type="Proteomes" id="UP000187609"/>
    </source>
</evidence>
<feature type="signal peptide" evidence="1">
    <location>
        <begin position="1"/>
        <end position="29"/>
    </location>
</feature>
<name>A0A1J6J5L7_NICAT</name>
<reference evidence="2" key="1">
    <citation type="submission" date="2016-11" db="EMBL/GenBank/DDBJ databases">
        <title>The genome of Nicotiana attenuata.</title>
        <authorList>
            <person name="Xu S."/>
            <person name="Brockmoeller T."/>
            <person name="Gaquerel E."/>
            <person name="Navarro A."/>
            <person name="Kuhl H."/>
            <person name="Gase K."/>
            <person name="Ling Z."/>
            <person name="Zhou W."/>
            <person name="Kreitzer C."/>
            <person name="Stanke M."/>
            <person name="Tang H."/>
            <person name="Lyons E."/>
            <person name="Pandey P."/>
            <person name="Pandey S.P."/>
            <person name="Timmermann B."/>
            <person name="Baldwin I.T."/>
        </authorList>
    </citation>
    <scope>NUCLEOTIDE SEQUENCE [LARGE SCALE GENOMIC DNA]</scope>
    <source>
        <strain evidence="2">UT</strain>
    </source>
</reference>
<evidence type="ECO:0000313" key="2">
    <source>
        <dbReference type="EMBL" id="OIT07960.1"/>
    </source>
</evidence>
<organism evidence="2 3">
    <name type="scientific">Nicotiana attenuata</name>
    <name type="common">Coyote tobacco</name>
    <dbReference type="NCBI Taxonomy" id="49451"/>
    <lineage>
        <taxon>Eukaryota</taxon>
        <taxon>Viridiplantae</taxon>
        <taxon>Streptophyta</taxon>
        <taxon>Embryophyta</taxon>
        <taxon>Tracheophyta</taxon>
        <taxon>Spermatophyta</taxon>
        <taxon>Magnoliopsida</taxon>
        <taxon>eudicotyledons</taxon>
        <taxon>Gunneridae</taxon>
        <taxon>Pentapetalae</taxon>
        <taxon>asterids</taxon>
        <taxon>lamiids</taxon>
        <taxon>Solanales</taxon>
        <taxon>Solanaceae</taxon>
        <taxon>Nicotianoideae</taxon>
        <taxon>Nicotianeae</taxon>
        <taxon>Nicotiana</taxon>
    </lineage>
</organism>
<protein>
    <submittedName>
        <fullName evidence="2">Uncharacterized protein</fullName>
    </submittedName>
</protein>
<keyword evidence="1" id="KW-0732">Signal</keyword>
<feature type="chain" id="PRO_5012498550" evidence="1">
    <location>
        <begin position="30"/>
        <end position="111"/>
    </location>
</feature>
<dbReference type="EMBL" id="MJEQ01037183">
    <property type="protein sequence ID" value="OIT07960.1"/>
    <property type="molecule type" value="Genomic_DNA"/>
</dbReference>
<keyword evidence="3" id="KW-1185">Reference proteome</keyword>
<dbReference type="PANTHER" id="PTHR36619:SF2">
    <property type="entry name" value="OS04G0208900 PROTEIN"/>
    <property type="match status" value="1"/>
</dbReference>
<proteinExistence type="predicted"/>
<sequence length="111" mass="12212">MTAAASNTQLFLTLCVCLVILSSLNETVGIRQLSAGSSESNLALNSIKIDGEYMILKPELIGHNKRPFFHGKEIKDCLPKGFRHASAPSRYVNYHIFGSLGCSQVKNFKQP</sequence>